<evidence type="ECO:0000259" key="11">
    <source>
        <dbReference type="Pfam" id="PF13206"/>
    </source>
</evidence>
<organism evidence="12 13">
    <name type="scientific">Trypanosoma congolense (strain IL3000)</name>
    <dbReference type="NCBI Taxonomy" id="1068625"/>
    <lineage>
        <taxon>Eukaryota</taxon>
        <taxon>Discoba</taxon>
        <taxon>Euglenozoa</taxon>
        <taxon>Kinetoplastea</taxon>
        <taxon>Metakinetoplastina</taxon>
        <taxon>Trypanosomatida</taxon>
        <taxon>Trypanosomatidae</taxon>
        <taxon>Trypanosoma</taxon>
        <taxon>Nannomonas</taxon>
    </lineage>
</organism>
<gene>
    <name evidence="12" type="ORF">TCIL3000_0_49700</name>
</gene>
<evidence type="ECO:0000256" key="3">
    <source>
        <dbReference type="ARBA" id="ARBA00022475"/>
    </source>
</evidence>
<evidence type="ECO:0000256" key="1">
    <source>
        <dbReference type="ARBA" id="ARBA00002523"/>
    </source>
</evidence>
<comment type="function">
    <text evidence="1">VSG forms a coat on the surface of the parasite. The trypanosome evades the immune response of the host by expressing a series of antigenically distinct VSGs from an estimated 1000 VSG genes.</text>
</comment>
<evidence type="ECO:0000313" key="12">
    <source>
        <dbReference type="EMBL" id="CCD14337.1"/>
    </source>
</evidence>
<keyword evidence="8" id="KW-0449">Lipoprotein</keyword>
<comment type="caution">
    <text evidence="12">The sequence shown here is derived from an EMBL/GenBank/DDBJ whole genome shotgun (WGS) entry which is preliminary data.</text>
</comment>
<sequence length="341" mass="38270">MIKFGLLLVTVILVFVESEDMRDYNKDDYKLLCDLIGAAVKKWGEVRESGGPLRDALKRTLFGKESENNDLSKLNFPEDYTKKVDGDLKNSRKHWCGGCTEVGQKHHPGESALHDLVCLCAPGQYGWPISGDDEKKLCGKNQSNWILTGGEMKGWYTVFLGEKDQEREQMSETWETIIKDCVRGGDGNDLQTALQAITEKTRKVGVQYLGKHGSGYSCGGTAGDGVCVRYPPECVRNTWWKELEDAIMKYKEESEKEDTEQKKSESSEKGQKLKASKGEHKAQRQSSHSPQPASRVSFSPQTEGDTPQEAEKLISNITGKHREDSSLLTMPQRFLWAVLLI</sequence>
<feature type="compositionally biased region" description="Basic and acidic residues" evidence="9">
    <location>
        <begin position="252"/>
        <end position="282"/>
    </location>
</feature>
<feature type="region of interest" description="Disordered" evidence="9">
    <location>
        <begin position="252"/>
        <end position="322"/>
    </location>
</feature>
<feature type="chain" id="PRO_5003394641" evidence="10">
    <location>
        <begin position="19"/>
        <end position="341"/>
    </location>
</feature>
<evidence type="ECO:0000256" key="8">
    <source>
        <dbReference type="ARBA" id="ARBA00023288"/>
    </source>
</evidence>
<reference evidence="13" key="1">
    <citation type="submission" date="2011-07" db="EMBL/GenBank/DDBJ databases">
        <title>Divergent evolution of antigenic variation in African trypanosomes.</title>
        <authorList>
            <person name="Jackson A.P."/>
            <person name="Berry A."/>
            <person name="Allison H.C."/>
            <person name="Burton P."/>
            <person name="Anderson J."/>
            <person name="Aslett M."/>
            <person name="Brown R."/>
            <person name="Corton N."/>
            <person name="Harris D."/>
            <person name="Hauser H."/>
            <person name="Gamble J."/>
            <person name="Gilderthorp R."/>
            <person name="McQuillan J."/>
            <person name="Quail M.A."/>
            <person name="Sanders M."/>
            <person name="Van Tonder A."/>
            <person name="Ginger M.L."/>
            <person name="Donelson J.E."/>
            <person name="Field M.C."/>
            <person name="Barry J.D."/>
            <person name="Berriman M."/>
            <person name="Hertz-Fowler C."/>
        </authorList>
    </citation>
    <scope>NUCLEOTIDE SEQUENCE [LARGE SCALE GENOMIC DNA]</scope>
    <source>
        <strain evidence="13">IL3000</strain>
    </source>
</reference>
<dbReference type="GO" id="GO:0005886">
    <property type="term" value="C:plasma membrane"/>
    <property type="evidence" value="ECO:0007669"/>
    <property type="project" value="UniProtKB-SubCell"/>
</dbReference>
<dbReference type="Proteomes" id="UP000000702">
    <property type="component" value="Unassembled WGS sequence"/>
</dbReference>
<evidence type="ECO:0000256" key="5">
    <source>
        <dbReference type="ARBA" id="ARBA00022729"/>
    </source>
</evidence>
<keyword evidence="4" id="KW-0336">GPI-anchor</keyword>
<name>F9WAR6_TRYCI</name>
<evidence type="ECO:0000256" key="2">
    <source>
        <dbReference type="ARBA" id="ARBA00004609"/>
    </source>
</evidence>
<protein>
    <submittedName>
        <fullName evidence="12">Variant surface glycoprotein</fullName>
    </submittedName>
</protein>
<evidence type="ECO:0000256" key="6">
    <source>
        <dbReference type="ARBA" id="ARBA00023136"/>
    </source>
</evidence>
<dbReference type="AlphaFoldDB" id="F9WAR6"/>
<comment type="subcellular location">
    <subcellularLocation>
        <location evidence="2">Cell membrane</location>
        <topology evidence="2">Lipid-anchor</topology>
        <topology evidence="2">GPI-anchor</topology>
    </subcellularLocation>
</comment>
<keyword evidence="5 10" id="KW-0732">Signal</keyword>
<feature type="compositionally biased region" description="Polar residues" evidence="9">
    <location>
        <begin position="284"/>
        <end position="305"/>
    </location>
</feature>
<feature type="signal peptide" evidence="10">
    <location>
        <begin position="1"/>
        <end position="18"/>
    </location>
</feature>
<keyword evidence="6" id="KW-0472">Membrane</keyword>
<dbReference type="VEuPathDB" id="TriTrypDB:TcIL3000_0_49700"/>
<evidence type="ECO:0000256" key="9">
    <source>
        <dbReference type="SAM" id="MobiDB-lite"/>
    </source>
</evidence>
<evidence type="ECO:0000313" key="13">
    <source>
        <dbReference type="Proteomes" id="UP000000702"/>
    </source>
</evidence>
<accession>F9WAR6</accession>
<evidence type="ECO:0000256" key="7">
    <source>
        <dbReference type="ARBA" id="ARBA00023180"/>
    </source>
</evidence>
<evidence type="ECO:0000256" key="10">
    <source>
        <dbReference type="SAM" id="SignalP"/>
    </source>
</evidence>
<keyword evidence="7" id="KW-0325">Glycoprotein</keyword>
<evidence type="ECO:0000256" key="4">
    <source>
        <dbReference type="ARBA" id="ARBA00022622"/>
    </source>
</evidence>
<proteinExistence type="predicted"/>
<reference evidence="12 13" key="2">
    <citation type="journal article" date="2012" name="Proc. Natl. Acad. Sci. U.S.A.">
        <title>Antigenic diversity is generated by distinct evolutionary mechanisms in African trypanosome species.</title>
        <authorList>
            <person name="Jackson A.P."/>
            <person name="Berry A."/>
            <person name="Aslett M."/>
            <person name="Allison H.C."/>
            <person name="Burton P."/>
            <person name="Vavrova-Anderson J."/>
            <person name="Brown R."/>
            <person name="Browne H."/>
            <person name="Corton N."/>
            <person name="Hauser H."/>
            <person name="Gamble J."/>
            <person name="Gilderthorp R."/>
            <person name="Marcello L."/>
            <person name="McQuillan J."/>
            <person name="Otto T.D."/>
            <person name="Quail M.A."/>
            <person name="Sanders M.J."/>
            <person name="van Tonder A."/>
            <person name="Ginger M.L."/>
            <person name="Field M.C."/>
            <person name="Barry J.D."/>
            <person name="Hertz-Fowler C."/>
            <person name="Berriman M."/>
        </authorList>
    </citation>
    <scope>NUCLEOTIDE SEQUENCE [LARGE SCALE GENOMIC DNA]</scope>
    <source>
        <strain evidence="12 13">IL3000</strain>
    </source>
</reference>
<dbReference type="EMBL" id="CAEQ01001471">
    <property type="protein sequence ID" value="CCD14337.1"/>
    <property type="molecule type" value="Genomic_DNA"/>
</dbReference>
<dbReference type="Pfam" id="PF13206">
    <property type="entry name" value="VSG_B"/>
    <property type="match status" value="1"/>
</dbReference>
<feature type="domain" description="Trypanosome variant surface glycoprotein B-type N-terminal" evidence="11">
    <location>
        <begin position="42"/>
        <end position="264"/>
    </location>
</feature>
<dbReference type="GO" id="GO:0098552">
    <property type="term" value="C:side of membrane"/>
    <property type="evidence" value="ECO:0007669"/>
    <property type="project" value="UniProtKB-KW"/>
</dbReference>
<dbReference type="InterPro" id="IPR025932">
    <property type="entry name" value="Trypano_VSG_B_N_dom"/>
</dbReference>
<keyword evidence="13" id="KW-1185">Reference proteome</keyword>
<keyword evidence="3" id="KW-1003">Cell membrane</keyword>